<dbReference type="CDD" id="cd04182">
    <property type="entry name" value="GT_2_like_f"/>
    <property type="match status" value="1"/>
</dbReference>
<evidence type="ECO:0000313" key="3">
    <source>
        <dbReference type="Proteomes" id="UP000182569"/>
    </source>
</evidence>
<organism evidence="2 3">
    <name type="scientific">Clostridium estertheticum subsp. estertheticum</name>
    <dbReference type="NCBI Taxonomy" id="1552"/>
    <lineage>
        <taxon>Bacteria</taxon>
        <taxon>Bacillati</taxon>
        <taxon>Bacillota</taxon>
        <taxon>Clostridia</taxon>
        <taxon>Eubacteriales</taxon>
        <taxon>Clostridiaceae</taxon>
        <taxon>Clostridium</taxon>
    </lineage>
</organism>
<dbReference type="SUPFAM" id="SSF53448">
    <property type="entry name" value="Nucleotide-diphospho-sugar transferases"/>
    <property type="match status" value="1"/>
</dbReference>
<dbReference type="InterPro" id="IPR025877">
    <property type="entry name" value="MobA-like_NTP_Trfase"/>
</dbReference>
<dbReference type="STRING" id="1552.A7L45_17080"/>
<dbReference type="RefSeq" id="WP_071613951.1">
    <property type="nucleotide sequence ID" value="NZ_CP015756.1"/>
</dbReference>
<evidence type="ECO:0000313" key="2">
    <source>
        <dbReference type="EMBL" id="APC41659.1"/>
    </source>
</evidence>
<proteinExistence type="predicted"/>
<name>A0A1J0GK06_9CLOT</name>
<gene>
    <name evidence="2" type="ORF">A7L45_17080</name>
</gene>
<dbReference type="PANTHER" id="PTHR43777:SF1">
    <property type="entry name" value="MOLYBDENUM COFACTOR CYTIDYLYLTRANSFERASE"/>
    <property type="match status" value="1"/>
</dbReference>
<reference evidence="3" key="1">
    <citation type="journal article" date="2016" name="Front. Microbiol.">
        <title>Complete Genome Sequence of Clostridium estertheticum DSM 8809, a Microbe Identified in Spoiled Vacuum Packed Beef.</title>
        <authorList>
            <person name="Yu Z."/>
            <person name="Gunn L."/>
            <person name="Brennan E."/>
            <person name="Reid R."/>
            <person name="Wall P.G."/>
            <person name="Gaora O.P."/>
            <person name="Hurley D."/>
            <person name="Bolton D."/>
            <person name="Fanning S."/>
        </authorList>
    </citation>
    <scope>NUCLEOTIDE SEQUENCE [LARGE SCALE GENOMIC DNA]</scope>
    <source>
        <strain evidence="3">DSM 8809</strain>
    </source>
</reference>
<evidence type="ECO:0000259" key="1">
    <source>
        <dbReference type="Pfam" id="PF12804"/>
    </source>
</evidence>
<dbReference type="Gene3D" id="3.90.550.10">
    <property type="entry name" value="Spore Coat Polysaccharide Biosynthesis Protein SpsA, Chain A"/>
    <property type="match status" value="1"/>
</dbReference>
<dbReference type="KEGG" id="ceu:A7L45_17080"/>
<dbReference type="InterPro" id="IPR029044">
    <property type="entry name" value="Nucleotide-diphossugar_trans"/>
</dbReference>
<dbReference type="PANTHER" id="PTHR43777">
    <property type="entry name" value="MOLYBDENUM COFACTOR CYTIDYLYLTRANSFERASE"/>
    <property type="match status" value="1"/>
</dbReference>
<sequence>METNGIILVAGLSSRMGEFKPLLKIDGKTMIEHSVDSMLYSGVNQVIVVLGYRGEEIEVLLKSKYDTSRLVFTHNLRYAKTDMLASVKIGIAALNNCDAFYLLPGDMPAIDTKTFLKVKETMINSNAMIVFPTIDGNRKHPPLVSQSCINYILQFQGEGGLREVWKFFKNKIETIPVDDYGCTIDADTKADYHRIVNYMESKSNYKV</sequence>
<keyword evidence="3" id="KW-1185">Reference proteome</keyword>
<dbReference type="Proteomes" id="UP000182569">
    <property type="component" value="Chromosome"/>
</dbReference>
<feature type="domain" description="MobA-like NTP transferase" evidence="1">
    <location>
        <begin position="5"/>
        <end position="166"/>
    </location>
</feature>
<protein>
    <submittedName>
        <fullName evidence="2">Molybdopterin-guanine dinucleotide biosynthesis protein MobA</fullName>
    </submittedName>
</protein>
<dbReference type="OrthoDB" id="285216at2"/>
<accession>A0A1J0GK06</accession>
<dbReference type="EMBL" id="CP015756">
    <property type="protein sequence ID" value="APC41659.1"/>
    <property type="molecule type" value="Genomic_DNA"/>
</dbReference>
<dbReference type="Pfam" id="PF12804">
    <property type="entry name" value="NTP_transf_3"/>
    <property type="match status" value="1"/>
</dbReference>
<dbReference type="AlphaFoldDB" id="A0A1J0GK06"/>
<dbReference type="GO" id="GO:0016779">
    <property type="term" value="F:nucleotidyltransferase activity"/>
    <property type="evidence" value="ECO:0007669"/>
    <property type="project" value="UniProtKB-ARBA"/>
</dbReference>